<organism evidence="1 2">
    <name type="scientific">Algoriphagus halophilus</name>
    <dbReference type="NCBI Taxonomy" id="226505"/>
    <lineage>
        <taxon>Bacteria</taxon>
        <taxon>Pseudomonadati</taxon>
        <taxon>Bacteroidota</taxon>
        <taxon>Cytophagia</taxon>
        <taxon>Cytophagales</taxon>
        <taxon>Cyclobacteriaceae</taxon>
        <taxon>Algoriphagus</taxon>
    </lineage>
</organism>
<keyword evidence="2" id="KW-1185">Reference proteome</keyword>
<dbReference type="Proteomes" id="UP000185221">
    <property type="component" value="Unassembled WGS sequence"/>
</dbReference>
<dbReference type="STRING" id="226505.SAMN05444394_0958"/>
<accession>A0A1N6DII2</accession>
<dbReference type="RefSeq" id="WP_074223663.1">
    <property type="nucleotide sequence ID" value="NZ_FSRC01000001.1"/>
</dbReference>
<dbReference type="EMBL" id="FSRC01000001">
    <property type="protein sequence ID" value="SIN70546.1"/>
    <property type="molecule type" value="Genomic_DNA"/>
</dbReference>
<protein>
    <submittedName>
        <fullName evidence="1">Uncharacterized protein</fullName>
    </submittedName>
</protein>
<dbReference type="AlphaFoldDB" id="A0A1N6DII2"/>
<sequence length="118" mass="13735">MQTLPKIKDLKSPDGYFDKLPDQIILKANKKESDPWMKWAASVILIAGLGVWQYSKMDATSEQLIMEQEIDLYIDSQYWSAEDILSMSDNPEEILNEIIQDENPFIEDASSEQEEIWY</sequence>
<evidence type="ECO:0000313" key="1">
    <source>
        <dbReference type="EMBL" id="SIN70546.1"/>
    </source>
</evidence>
<proteinExistence type="predicted"/>
<reference evidence="2" key="1">
    <citation type="submission" date="2016-11" db="EMBL/GenBank/DDBJ databases">
        <authorList>
            <person name="Varghese N."/>
            <person name="Submissions S."/>
        </authorList>
    </citation>
    <scope>NUCLEOTIDE SEQUENCE [LARGE SCALE GENOMIC DNA]</scope>
    <source>
        <strain evidence="2">DSM 15292</strain>
    </source>
</reference>
<gene>
    <name evidence="1" type="ORF">SAMN05444394_0958</name>
</gene>
<dbReference type="OrthoDB" id="893763at2"/>
<evidence type="ECO:0000313" key="2">
    <source>
        <dbReference type="Proteomes" id="UP000185221"/>
    </source>
</evidence>
<name>A0A1N6DII2_9BACT</name>